<feature type="domain" description="Retrotransposon gag" evidence="1">
    <location>
        <begin position="21"/>
        <end position="81"/>
    </location>
</feature>
<comment type="caution">
    <text evidence="2">The sequence shown here is derived from an EMBL/GenBank/DDBJ whole genome shotgun (WGS) entry which is preliminary data.</text>
</comment>
<name>A0A811KAL2_9BILA</name>
<dbReference type="Proteomes" id="UP000783686">
    <property type="component" value="Unassembled WGS sequence"/>
</dbReference>
<proteinExistence type="predicted"/>
<sequence>MFLTGEPRDRLLKIQFGEPNAEGEPTYRTYDEIRSLLLDSYRKDGGQTIARSELAVLRQKPEESVSQFLQRLARLVARLDPEASTTVKEKRVFESS</sequence>
<protein>
    <recommendedName>
        <fullName evidence="1">Retrotransposon gag domain-containing protein</fullName>
    </recommendedName>
</protein>
<dbReference type="Pfam" id="PF03732">
    <property type="entry name" value="Retrotrans_gag"/>
    <property type="match status" value="1"/>
</dbReference>
<evidence type="ECO:0000313" key="2">
    <source>
        <dbReference type="EMBL" id="CAD5212791.1"/>
    </source>
</evidence>
<keyword evidence="3" id="KW-1185">Reference proteome</keyword>
<organism evidence="2 3">
    <name type="scientific">Bursaphelenchus okinawaensis</name>
    <dbReference type="NCBI Taxonomy" id="465554"/>
    <lineage>
        <taxon>Eukaryota</taxon>
        <taxon>Metazoa</taxon>
        <taxon>Ecdysozoa</taxon>
        <taxon>Nematoda</taxon>
        <taxon>Chromadorea</taxon>
        <taxon>Rhabditida</taxon>
        <taxon>Tylenchina</taxon>
        <taxon>Tylenchomorpha</taxon>
        <taxon>Aphelenchoidea</taxon>
        <taxon>Aphelenchoididae</taxon>
        <taxon>Bursaphelenchus</taxon>
    </lineage>
</organism>
<dbReference type="EMBL" id="CAJFDH010000002">
    <property type="protein sequence ID" value="CAD5212791.1"/>
    <property type="molecule type" value="Genomic_DNA"/>
</dbReference>
<evidence type="ECO:0000313" key="3">
    <source>
        <dbReference type="Proteomes" id="UP000614601"/>
    </source>
</evidence>
<dbReference type="InterPro" id="IPR005162">
    <property type="entry name" value="Retrotrans_gag_dom"/>
</dbReference>
<accession>A0A811KAL2</accession>
<reference evidence="2" key="1">
    <citation type="submission" date="2020-09" db="EMBL/GenBank/DDBJ databases">
        <authorList>
            <person name="Kikuchi T."/>
        </authorList>
    </citation>
    <scope>NUCLEOTIDE SEQUENCE</scope>
    <source>
        <strain evidence="2">SH1</strain>
    </source>
</reference>
<dbReference type="EMBL" id="CAJFCW020000002">
    <property type="protein sequence ID" value="CAG9097599.1"/>
    <property type="molecule type" value="Genomic_DNA"/>
</dbReference>
<dbReference type="AlphaFoldDB" id="A0A811KAL2"/>
<dbReference type="Proteomes" id="UP000614601">
    <property type="component" value="Unassembled WGS sequence"/>
</dbReference>
<gene>
    <name evidence="2" type="ORF">BOKJ2_LOCUS4592</name>
</gene>
<evidence type="ECO:0000259" key="1">
    <source>
        <dbReference type="Pfam" id="PF03732"/>
    </source>
</evidence>